<evidence type="ECO:0000313" key="15">
    <source>
        <dbReference type="Proteomes" id="UP000243205"/>
    </source>
</evidence>
<dbReference type="HAMAP" id="MF_00041">
    <property type="entry name" value="Cys_tRNA_synth"/>
    <property type="match status" value="1"/>
</dbReference>
<dbReference type="Gene3D" id="3.40.50.620">
    <property type="entry name" value="HUPs"/>
    <property type="match status" value="1"/>
</dbReference>
<dbReference type="RefSeq" id="WP_092079940.1">
    <property type="nucleotide sequence ID" value="NZ_FNAQ01000017.1"/>
</dbReference>
<gene>
    <name evidence="12" type="primary">cysS</name>
    <name evidence="14" type="ORF">SAMN05661003_1175</name>
</gene>
<evidence type="ECO:0000256" key="5">
    <source>
        <dbReference type="ARBA" id="ARBA00022598"/>
    </source>
</evidence>
<accession>A0A1G7E107</accession>
<evidence type="ECO:0000256" key="7">
    <source>
        <dbReference type="ARBA" id="ARBA00022741"/>
    </source>
</evidence>
<dbReference type="GO" id="GO:0004817">
    <property type="term" value="F:cysteine-tRNA ligase activity"/>
    <property type="evidence" value="ECO:0007669"/>
    <property type="project" value="UniProtKB-UniRule"/>
</dbReference>
<feature type="binding site" evidence="12">
    <location>
        <position position="269"/>
    </location>
    <ligand>
        <name>ATP</name>
        <dbReference type="ChEBI" id="CHEBI:30616"/>
    </ligand>
</feature>
<dbReference type="Pfam" id="PF23493">
    <property type="entry name" value="CysS_C"/>
    <property type="match status" value="1"/>
</dbReference>
<dbReference type="OrthoDB" id="9815130at2"/>
<feature type="binding site" evidence="12">
    <location>
        <position position="234"/>
    </location>
    <ligand>
        <name>Zn(2+)</name>
        <dbReference type="ChEBI" id="CHEBI:29105"/>
    </ligand>
</feature>
<dbReference type="InterPro" id="IPR024909">
    <property type="entry name" value="Cys-tRNA/MSH_ligase"/>
</dbReference>
<proteinExistence type="inferred from homology"/>
<comment type="subcellular location">
    <subcellularLocation>
        <location evidence="1 12">Cytoplasm</location>
    </subcellularLocation>
</comment>
<dbReference type="EC" id="6.1.1.16" evidence="12"/>
<evidence type="ECO:0000313" key="14">
    <source>
        <dbReference type="EMBL" id="SDE57321.1"/>
    </source>
</evidence>
<dbReference type="SUPFAM" id="SSF47323">
    <property type="entry name" value="Anticodon-binding domain of a subclass of class I aminoacyl-tRNA synthetases"/>
    <property type="match status" value="1"/>
</dbReference>
<dbReference type="STRING" id="57664.SAMN05661003_1175"/>
<dbReference type="InterPro" id="IPR015803">
    <property type="entry name" value="Cys-tRNA-ligase"/>
</dbReference>
<evidence type="ECO:0000256" key="8">
    <source>
        <dbReference type="ARBA" id="ARBA00022833"/>
    </source>
</evidence>
<name>A0A1G7E107_9BACT</name>
<keyword evidence="11 12" id="KW-0030">Aminoacyl-tRNA synthetase</keyword>
<comment type="cofactor">
    <cofactor evidence="12">
        <name>Zn(2+)</name>
        <dbReference type="ChEBI" id="CHEBI:29105"/>
    </cofactor>
    <text evidence="12">Binds 1 zinc ion per subunit.</text>
</comment>
<evidence type="ECO:0000256" key="11">
    <source>
        <dbReference type="ARBA" id="ARBA00023146"/>
    </source>
</evidence>
<feature type="short sequence motif" description="'HIGH' region" evidence="12">
    <location>
        <begin position="31"/>
        <end position="41"/>
    </location>
</feature>
<dbReference type="PANTHER" id="PTHR10890:SF3">
    <property type="entry name" value="CYSTEINE--TRNA LIGASE, CYTOPLASMIC"/>
    <property type="match status" value="1"/>
</dbReference>
<dbReference type="SUPFAM" id="SSF52374">
    <property type="entry name" value="Nucleotidylyl transferase"/>
    <property type="match status" value="1"/>
</dbReference>
<dbReference type="Pfam" id="PF09190">
    <property type="entry name" value="DALR_2"/>
    <property type="match status" value="1"/>
</dbReference>
<evidence type="ECO:0000256" key="6">
    <source>
        <dbReference type="ARBA" id="ARBA00022723"/>
    </source>
</evidence>
<evidence type="ECO:0000256" key="10">
    <source>
        <dbReference type="ARBA" id="ARBA00022917"/>
    </source>
</evidence>
<dbReference type="FunFam" id="3.40.50.620:FF:000009">
    <property type="entry name" value="Cysteine--tRNA ligase"/>
    <property type="match status" value="1"/>
</dbReference>
<dbReference type="PRINTS" id="PR00983">
    <property type="entry name" value="TRNASYNTHCYS"/>
</dbReference>
<feature type="binding site" evidence="12">
    <location>
        <position position="238"/>
    </location>
    <ligand>
        <name>Zn(2+)</name>
        <dbReference type="ChEBI" id="CHEBI:29105"/>
    </ligand>
</feature>
<evidence type="ECO:0000256" key="9">
    <source>
        <dbReference type="ARBA" id="ARBA00022840"/>
    </source>
</evidence>
<comment type="similarity">
    <text evidence="2 12">Belongs to the class-I aminoacyl-tRNA synthetase family.</text>
</comment>
<evidence type="ECO:0000256" key="3">
    <source>
        <dbReference type="ARBA" id="ARBA00011245"/>
    </source>
</evidence>
<dbReference type="GO" id="GO:0008270">
    <property type="term" value="F:zinc ion binding"/>
    <property type="evidence" value="ECO:0007669"/>
    <property type="project" value="UniProtKB-UniRule"/>
</dbReference>
<keyword evidence="15" id="KW-1185">Reference proteome</keyword>
<dbReference type="CDD" id="cd07963">
    <property type="entry name" value="Anticodon_Ia_Cys"/>
    <property type="match status" value="1"/>
</dbReference>
<dbReference type="InterPro" id="IPR032678">
    <property type="entry name" value="tRNA-synt_1_cat_dom"/>
</dbReference>
<evidence type="ECO:0000256" key="2">
    <source>
        <dbReference type="ARBA" id="ARBA00005594"/>
    </source>
</evidence>
<keyword evidence="9 12" id="KW-0067">ATP-binding</keyword>
<dbReference type="AlphaFoldDB" id="A0A1G7E107"/>
<comment type="catalytic activity">
    <reaction evidence="12">
        <text>tRNA(Cys) + L-cysteine + ATP = L-cysteinyl-tRNA(Cys) + AMP + diphosphate</text>
        <dbReference type="Rhea" id="RHEA:17773"/>
        <dbReference type="Rhea" id="RHEA-COMP:9661"/>
        <dbReference type="Rhea" id="RHEA-COMP:9679"/>
        <dbReference type="ChEBI" id="CHEBI:30616"/>
        <dbReference type="ChEBI" id="CHEBI:33019"/>
        <dbReference type="ChEBI" id="CHEBI:35235"/>
        <dbReference type="ChEBI" id="CHEBI:78442"/>
        <dbReference type="ChEBI" id="CHEBI:78517"/>
        <dbReference type="ChEBI" id="CHEBI:456215"/>
        <dbReference type="EC" id="6.1.1.16"/>
    </reaction>
</comment>
<dbReference type="PANTHER" id="PTHR10890">
    <property type="entry name" value="CYSTEINYL-TRNA SYNTHETASE"/>
    <property type="match status" value="1"/>
</dbReference>
<dbReference type="GO" id="GO:0005524">
    <property type="term" value="F:ATP binding"/>
    <property type="evidence" value="ECO:0007669"/>
    <property type="project" value="UniProtKB-UniRule"/>
</dbReference>
<dbReference type="Pfam" id="PF01406">
    <property type="entry name" value="tRNA-synt_1e"/>
    <property type="match status" value="1"/>
</dbReference>
<dbReference type="InterPro" id="IPR009080">
    <property type="entry name" value="tRNAsynth_Ia_anticodon-bd"/>
</dbReference>
<dbReference type="GO" id="GO:0006423">
    <property type="term" value="P:cysteinyl-tRNA aminoacylation"/>
    <property type="evidence" value="ECO:0007669"/>
    <property type="project" value="UniProtKB-UniRule"/>
</dbReference>
<protein>
    <recommendedName>
        <fullName evidence="12">Cysteine--tRNA ligase</fullName>
        <ecNumber evidence="12">6.1.1.16</ecNumber>
    </recommendedName>
    <alternativeName>
        <fullName evidence="12">Cysteinyl-tRNA synthetase</fullName>
        <shortName evidence="12">CysRS</shortName>
    </alternativeName>
</protein>
<comment type="subunit">
    <text evidence="3 12">Monomer.</text>
</comment>
<dbReference type="InterPro" id="IPR015273">
    <property type="entry name" value="Cys-tRNA-synt_Ia_DALR"/>
</dbReference>
<evidence type="ECO:0000256" key="1">
    <source>
        <dbReference type="ARBA" id="ARBA00004496"/>
    </source>
</evidence>
<keyword evidence="6 12" id="KW-0479">Metal-binding</keyword>
<dbReference type="Gene3D" id="1.20.120.1910">
    <property type="entry name" value="Cysteine-tRNA ligase, C-terminal anti-codon recognition domain"/>
    <property type="match status" value="1"/>
</dbReference>
<dbReference type="NCBIfam" id="TIGR00435">
    <property type="entry name" value="cysS"/>
    <property type="match status" value="1"/>
</dbReference>
<dbReference type="Proteomes" id="UP000243205">
    <property type="component" value="Unassembled WGS sequence"/>
</dbReference>
<dbReference type="InterPro" id="IPR056411">
    <property type="entry name" value="CysS_C"/>
</dbReference>
<dbReference type="GO" id="GO:0005829">
    <property type="term" value="C:cytosol"/>
    <property type="evidence" value="ECO:0007669"/>
    <property type="project" value="TreeGrafter"/>
</dbReference>
<keyword evidence="5 12" id="KW-0436">Ligase</keyword>
<keyword evidence="4 12" id="KW-0963">Cytoplasm</keyword>
<keyword evidence="8 12" id="KW-0862">Zinc</keyword>
<feature type="binding site" evidence="12">
    <location>
        <position position="29"/>
    </location>
    <ligand>
        <name>Zn(2+)</name>
        <dbReference type="ChEBI" id="CHEBI:29105"/>
    </ligand>
</feature>
<keyword evidence="7 12" id="KW-0547">Nucleotide-binding</keyword>
<feature type="short sequence motif" description="'KMSKS' region" evidence="12">
    <location>
        <begin position="266"/>
        <end position="270"/>
    </location>
</feature>
<reference evidence="15" key="1">
    <citation type="submission" date="2016-10" db="EMBL/GenBank/DDBJ databases">
        <authorList>
            <person name="Varghese N."/>
            <person name="Submissions S."/>
        </authorList>
    </citation>
    <scope>NUCLEOTIDE SEQUENCE [LARGE SCALE GENOMIC DNA]</scope>
    <source>
        <strain evidence="15">DSM 8987</strain>
    </source>
</reference>
<organism evidence="14 15">
    <name type="scientific">Desulfuromonas thiophila</name>
    <dbReference type="NCBI Taxonomy" id="57664"/>
    <lineage>
        <taxon>Bacteria</taxon>
        <taxon>Pseudomonadati</taxon>
        <taxon>Thermodesulfobacteriota</taxon>
        <taxon>Desulfuromonadia</taxon>
        <taxon>Desulfuromonadales</taxon>
        <taxon>Desulfuromonadaceae</taxon>
        <taxon>Desulfuromonas</taxon>
    </lineage>
</organism>
<feature type="domain" description="Cysteinyl-tRNA synthetase class Ia DALR" evidence="13">
    <location>
        <begin position="349"/>
        <end position="418"/>
    </location>
</feature>
<dbReference type="SMART" id="SM00840">
    <property type="entry name" value="DALR_2"/>
    <property type="match status" value="1"/>
</dbReference>
<keyword evidence="10 12" id="KW-0648">Protein biosynthesis</keyword>
<dbReference type="CDD" id="cd00672">
    <property type="entry name" value="CysRS_core"/>
    <property type="match status" value="1"/>
</dbReference>
<evidence type="ECO:0000256" key="4">
    <source>
        <dbReference type="ARBA" id="ARBA00022490"/>
    </source>
</evidence>
<evidence type="ECO:0000259" key="13">
    <source>
        <dbReference type="SMART" id="SM00840"/>
    </source>
</evidence>
<evidence type="ECO:0000256" key="12">
    <source>
        <dbReference type="HAMAP-Rule" id="MF_00041"/>
    </source>
</evidence>
<dbReference type="EMBL" id="FNAQ01000017">
    <property type="protein sequence ID" value="SDE57321.1"/>
    <property type="molecule type" value="Genomic_DNA"/>
</dbReference>
<feature type="binding site" evidence="12">
    <location>
        <position position="209"/>
    </location>
    <ligand>
        <name>Zn(2+)</name>
        <dbReference type="ChEBI" id="CHEBI:29105"/>
    </ligand>
</feature>
<dbReference type="InterPro" id="IPR014729">
    <property type="entry name" value="Rossmann-like_a/b/a_fold"/>
</dbReference>
<sequence length="482" mass="53713">MSLRVYNTLSGQKEPFEPLQPGKVGMYVCGVTVYDYCHIGHARANIVFDIVYRYLRYAGYDVTYVRNYTDVDDKIIQRANERGISCQQLSEEFIRAFDEDMAALGLLRPTVEPKATEHIGEIIALVEQLIAAGKAYASDGDVYFAVDSLADYLKLSKRNLEEMQAGARIAPGEKKRHPMDFALWKAAKPGEPFWPSPWGDGRPGWHIECSAMSMKYLGASFDIHGGGKDLVFPHHENEIAQSEGATGQPFVKYWLHNGFVNVNQEKMSKSLGNFFTIRDILKQYDAEIVRFFILSAHYRSPIDFCDQNLRDARAGLTRFYEALQAAGEALADLPAGPAAASESEALRARFCEALDDDFNTALAIGHLFDAARGLNRLLAEKKWRKQADKVAQVRALHEGLRRLGEVLGLFASDPADWLDRQRHAALAGLGLSAGDIASQIAARLQARQDKDFARADAIRDELEARGILLLDGPAGTDWKIRL</sequence>